<keyword evidence="1" id="KW-0472">Membrane</keyword>
<evidence type="ECO:0000256" key="1">
    <source>
        <dbReference type="SAM" id="Phobius"/>
    </source>
</evidence>
<dbReference type="EMBL" id="CP158357">
    <property type="protein sequence ID" value="XBX76915.1"/>
    <property type="molecule type" value="Genomic_DNA"/>
</dbReference>
<accession>A0AAU7VRZ5</accession>
<organism evidence="2">
    <name type="scientific">Microbacterium sp. A8/3-1</name>
    <dbReference type="NCBI Taxonomy" id="3160749"/>
    <lineage>
        <taxon>Bacteria</taxon>
        <taxon>Bacillati</taxon>
        <taxon>Actinomycetota</taxon>
        <taxon>Actinomycetes</taxon>
        <taxon>Micrococcales</taxon>
        <taxon>Microbacteriaceae</taxon>
        <taxon>Microbacterium</taxon>
    </lineage>
</organism>
<feature type="transmembrane region" description="Helical" evidence="1">
    <location>
        <begin position="190"/>
        <end position="208"/>
    </location>
</feature>
<proteinExistence type="predicted"/>
<evidence type="ECO:0008006" key="3">
    <source>
        <dbReference type="Google" id="ProtNLM"/>
    </source>
</evidence>
<name>A0AAU7VRZ5_9MICO</name>
<feature type="transmembrane region" description="Helical" evidence="1">
    <location>
        <begin position="134"/>
        <end position="159"/>
    </location>
</feature>
<dbReference type="AlphaFoldDB" id="A0AAU7VRZ5"/>
<protein>
    <recommendedName>
        <fullName evidence="3">DUF4386 family protein</fullName>
    </recommendedName>
</protein>
<reference evidence="2" key="1">
    <citation type="submission" date="2024-06" db="EMBL/GenBank/DDBJ databases">
        <title>Draft genome sequence of Microbacterium sp. strain A8/3-1, isolated from Oxytropis tragacanthoides Fisch. ex DC. Root nodules in the Altai region of Russia.</title>
        <authorList>
            <person name="Sazanova A."/>
            <person name="Guro P."/>
            <person name="Kuznetsova I."/>
            <person name="Belimov A."/>
            <person name="Safronova V."/>
        </authorList>
    </citation>
    <scope>NUCLEOTIDE SEQUENCE</scope>
    <source>
        <strain evidence="2">A8/3-1</strain>
    </source>
</reference>
<evidence type="ECO:0000313" key="2">
    <source>
        <dbReference type="EMBL" id="XBX76915.1"/>
    </source>
</evidence>
<gene>
    <name evidence="2" type="ORF">ABS642_13440</name>
</gene>
<keyword evidence="1" id="KW-1133">Transmembrane helix</keyword>
<sequence length="214" mass="22268">MSSRLVPVYAVAAGVLMATFQLVRPWGDVSEEPTAMAEAFADPRWVVAHLAGAAAFVMLALLAQAVVTSGLRDLSVRRRSPIARIARDGAALGVAMVLPYYGSETFALHEIGRAALAGSSVDVVALSGSIRMNLAAVILFGVGLLLVAAAMLCLAVVASRAGASRWGAWPLGVLSVLALPQFVLPPVGRMAYGVAFLVAAVLFAVSWSRRPTRG</sequence>
<feature type="transmembrane region" description="Helical" evidence="1">
    <location>
        <begin position="45"/>
        <end position="64"/>
    </location>
</feature>
<keyword evidence="1" id="KW-0812">Transmembrane</keyword>
<dbReference type="RefSeq" id="WP_350350488.1">
    <property type="nucleotide sequence ID" value="NZ_CP158357.1"/>
</dbReference>